<dbReference type="STRING" id="554065.E1ZG95"/>
<dbReference type="eggNOG" id="ENOG502S59I">
    <property type="taxonomic scope" value="Eukaryota"/>
</dbReference>
<accession>E1ZG95</accession>
<name>E1ZG95_CHLVA</name>
<proteinExistence type="predicted"/>
<dbReference type="RefSeq" id="XP_005847528.1">
    <property type="nucleotide sequence ID" value="XM_005847466.1"/>
</dbReference>
<dbReference type="KEGG" id="cvr:CHLNCDRAFT_134590"/>
<evidence type="ECO:0000313" key="2">
    <source>
        <dbReference type="Proteomes" id="UP000008141"/>
    </source>
</evidence>
<dbReference type="EMBL" id="GL433845">
    <property type="protein sequence ID" value="EFN55426.1"/>
    <property type="molecule type" value="Genomic_DNA"/>
</dbReference>
<keyword evidence="2" id="KW-1185">Reference proteome</keyword>
<evidence type="ECO:0000313" key="1">
    <source>
        <dbReference type="EMBL" id="EFN55426.1"/>
    </source>
</evidence>
<gene>
    <name evidence="1" type="ORF">CHLNCDRAFT_134590</name>
</gene>
<dbReference type="OMA" id="GPANLWG"/>
<dbReference type="OrthoDB" id="44749at2759"/>
<dbReference type="Proteomes" id="UP000008141">
    <property type="component" value="Unassembled WGS sequence"/>
</dbReference>
<dbReference type="AlphaFoldDB" id="E1ZG95"/>
<organism evidence="2">
    <name type="scientific">Chlorella variabilis</name>
    <name type="common">Green alga</name>
    <dbReference type="NCBI Taxonomy" id="554065"/>
    <lineage>
        <taxon>Eukaryota</taxon>
        <taxon>Viridiplantae</taxon>
        <taxon>Chlorophyta</taxon>
        <taxon>core chlorophytes</taxon>
        <taxon>Trebouxiophyceae</taxon>
        <taxon>Chlorellales</taxon>
        <taxon>Chlorellaceae</taxon>
        <taxon>Chlorella clade</taxon>
        <taxon>Chlorella</taxon>
    </lineage>
</organism>
<reference evidence="1 2" key="1">
    <citation type="journal article" date="2010" name="Plant Cell">
        <title>The Chlorella variabilis NC64A genome reveals adaptation to photosymbiosis, coevolution with viruses, and cryptic sex.</title>
        <authorList>
            <person name="Blanc G."/>
            <person name="Duncan G."/>
            <person name="Agarkova I."/>
            <person name="Borodovsky M."/>
            <person name="Gurnon J."/>
            <person name="Kuo A."/>
            <person name="Lindquist E."/>
            <person name="Lucas S."/>
            <person name="Pangilinan J."/>
            <person name="Polle J."/>
            <person name="Salamov A."/>
            <person name="Terry A."/>
            <person name="Yamada T."/>
            <person name="Dunigan D.D."/>
            <person name="Grigoriev I.V."/>
            <person name="Claverie J.M."/>
            <person name="Van Etten J.L."/>
        </authorList>
    </citation>
    <scope>NUCLEOTIDE SEQUENCE [LARGE SCALE GENOMIC DNA]</scope>
    <source>
        <strain evidence="1 2">NC64A</strain>
    </source>
</reference>
<dbReference type="GeneID" id="17354712"/>
<protein>
    <submittedName>
        <fullName evidence="1">Uncharacterized protein</fullName>
    </submittedName>
</protein>
<dbReference type="InParanoid" id="E1ZG95"/>
<sequence length="361" mass="38866">MLCFLQRQQLAQPPRAHDSACHLRQDGPALAQPTGPSRSALLRLALLAASATLPPLGAPHPAHAAAAAAAALPPIRPAAAAAAAGGPRSSLLLDPQLLPMPPGPIAFPRRQLDLNFAVLLLRSGYEACDDLDFVPMDEFQKRCVFWKLRQSEWEPYLLLHSPLRILQGQLTDPLYCDFIISCQAFTASAAMREGRQVFEEYDEESEAKRLVSRDPALSDNALLPERYFERHGELIYRGLVEGFRGEQFGGPPPCAPGASSQELLAGVQRLLDIFVAKGFALKATLTPHTSSGGGGGGGFTVRLDGPANLWSLQALAARRSSVYQQHDAAAVAAFLRASGRSSSCRLAWSDTAVTQEWSLQA</sequence>